<dbReference type="AlphaFoldDB" id="A0A098DAT0"/>
<dbReference type="Pfam" id="PF07103">
    <property type="entry name" value="DUF1365"/>
    <property type="match status" value="1"/>
</dbReference>
<proteinExistence type="predicted"/>
<reference evidence="2" key="4">
    <citation type="submission" date="2017-01" db="UniProtKB">
        <authorList>
            <consortium name="EnsemblFungi"/>
        </authorList>
    </citation>
    <scope>IDENTIFICATION</scope>
    <source>
        <strain evidence="2">PH-1 / ATCC MYA-4620 / FGSC 9075 / NRRL 31084</strain>
    </source>
</reference>
<reference evidence="1 3" key="3">
    <citation type="journal article" date="2015" name="BMC Genomics">
        <title>The completed genome sequence of the pathogenic ascomycete fungus Fusarium graminearum.</title>
        <authorList>
            <person name="King R."/>
            <person name="Urban M."/>
            <person name="Hammond-Kosack M.C."/>
            <person name="Hassani-Pak K."/>
            <person name="Hammond-Kosack K.E."/>
        </authorList>
    </citation>
    <scope>NUCLEOTIDE SEQUENCE [LARGE SCALE GENOMIC DNA]</scope>
    <source>
        <strain evidence="3">ATCC MYA-4620 / CBS 123657 / FGSC 9075 / NRRL 31084 / PH-1</strain>
        <strain evidence="1">PH-1</strain>
    </source>
</reference>
<dbReference type="VEuPathDB" id="FungiDB:FGRAMPH1_01G07465"/>
<dbReference type="EMBL" id="HG970332">
    <property type="protein sequence ID" value="CEF75537.1"/>
    <property type="molecule type" value="Genomic_DNA"/>
</dbReference>
<dbReference type="PANTHER" id="PTHR33973">
    <property type="entry name" value="OS07G0153300 PROTEIN"/>
    <property type="match status" value="1"/>
</dbReference>
<evidence type="ECO:0000313" key="2">
    <source>
        <dbReference type="EnsemblFungi" id="CEF75537"/>
    </source>
</evidence>
<dbReference type="PANTHER" id="PTHR33973:SF4">
    <property type="entry name" value="OS07G0153300 PROTEIN"/>
    <property type="match status" value="1"/>
</dbReference>
<reference evidence="2 3" key="2">
    <citation type="journal article" date="2010" name="Nature">
        <title>Comparative genomics reveals mobile pathogenicity chromosomes in Fusarium.</title>
        <authorList>
            <person name="Ma L.J."/>
            <person name="van der Does H.C."/>
            <person name="Borkovich K.A."/>
            <person name="Coleman J.J."/>
            <person name="Daboussi M.J."/>
            <person name="Di Pietro A."/>
            <person name="Dufresne M."/>
            <person name="Freitag M."/>
            <person name="Grabherr M."/>
            <person name="Henrissat B."/>
            <person name="Houterman P.M."/>
            <person name="Kang S."/>
            <person name="Shim W.B."/>
            <person name="Woloshuk C."/>
            <person name="Xie X."/>
            <person name="Xu J.R."/>
            <person name="Antoniw J."/>
            <person name="Baker S.E."/>
            <person name="Bluhm B.H."/>
            <person name="Breakspear A."/>
            <person name="Brown D.W."/>
            <person name="Butchko R.A."/>
            <person name="Chapman S."/>
            <person name="Coulson R."/>
            <person name="Coutinho P.M."/>
            <person name="Danchin E.G."/>
            <person name="Diener A."/>
            <person name="Gale L.R."/>
            <person name="Gardiner D.M."/>
            <person name="Goff S."/>
            <person name="Hammond-Kosack K.E."/>
            <person name="Hilburn K."/>
            <person name="Hua-Van A."/>
            <person name="Jonkers W."/>
            <person name="Kazan K."/>
            <person name="Kodira C.D."/>
            <person name="Koehrsen M."/>
            <person name="Kumar L."/>
            <person name="Lee Y.H."/>
            <person name="Li L."/>
            <person name="Manners J.M."/>
            <person name="Miranda-Saavedra D."/>
            <person name="Mukherjee M."/>
            <person name="Park G."/>
            <person name="Park J."/>
            <person name="Park S.Y."/>
            <person name="Proctor R.H."/>
            <person name="Regev A."/>
            <person name="Ruiz-Roldan M.C."/>
            <person name="Sain D."/>
            <person name="Sakthikumar S."/>
            <person name="Sykes S."/>
            <person name="Schwartz D.C."/>
            <person name="Turgeon B.G."/>
            <person name="Wapinski I."/>
            <person name="Yoder O."/>
            <person name="Young S."/>
            <person name="Zeng Q."/>
            <person name="Zhou S."/>
            <person name="Galagan J."/>
            <person name="Cuomo C.A."/>
            <person name="Kistler H.C."/>
            <person name="Rep M."/>
        </authorList>
    </citation>
    <scope>GENOME REANNOTATION</scope>
    <source>
        <strain evidence="3">ATCC MYA-4620 / CBS 123657 / FGSC 9075 / NRRL 31084 / PH-1</strain>
        <strain evidence="2">PH-1 / ATCC MYA-4620 / FGSC 9075 / NRRL 31084</strain>
    </source>
</reference>
<accession>A0A098DAT0</accession>
<accession>A0A0E0RWB2</accession>
<dbReference type="eggNOG" id="ENOG502RGVU">
    <property type="taxonomic scope" value="Eukaryota"/>
</dbReference>
<name>A0A098DAT0_GIBZE</name>
<organism evidence="1 3">
    <name type="scientific">Gibberella zeae (strain ATCC MYA-4620 / CBS 123657 / FGSC 9075 / NRRL 31084 / PH-1)</name>
    <name type="common">Wheat head blight fungus</name>
    <name type="synonym">Fusarium graminearum</name>
    <dbReference type="NCBI Taxonomy" id="229533"/>
    <lineage>
        <taxon>Eukaryota</taxon>
        <taxon>Fungi</taxon>
        <taxon>Dikarya</taxon>
        <taxon>Ascomycota</taxon>
        <taxon>Pezizomycotina</taxon>
        <taxon>Sordariomycetes</taxon>
        <taxon>Hypocreomycetidae</taxon>
        <taxon>Hypocreales</taxon>
        <taxon>Nectriaceae</taxon>
        <taxon>Fusarium</taxon>
    </lineage>
</organism>
<dbReference type="InParanoid" id="A0A098DAT0"/>
<evidence type="ECO:0000313" key="3">
    <source>
        <dbReference type="Proteomes" id="UP000070720"/>
    </source>
</evidence>
<keyword evidence="3" id="KW-1185">Reference proteome</keyword>
<protein>
    <submittedName>
        <fullName evidence="1">Chromosome 1, complete genome</fullName>
    </submittedName>
</protein>
<evidence type="ECO:0000313" key="1">
    <source>
        <dbReference type="EMBL" id="CEF75537.1"/>
    </source>
</evidence>
<dbReference type="InterPro" id="IPR010775">
    <property type="entry name" value="DUF1365"/>
</dbReference>
<gene>
    <name evidence="2" type="primary">FG10178.1</name>
    <name evidence="1" type="ORF">FGRAMPH1_01T07465</name>
</gene>
<dbReference type="EnsemblFungi" id="CEF75537">
    <property type="protein sequence ID" value="CEF75537"/>
    <property type="gene ID" value="FGRRES_17326"/>
</dbReference>
<dbReference type="Proteomes" id="UP000070720">
    <property type="component" value="Chromosome 1"/>
</dbReference>
<reference evidence="2 3" key="1">
    <citation type="journal article" date="2007" name="Science">
        <title>The Fusarium graminearum genome reveals a link between localized polymorphism and pathogen specialization.</title>
        <authorList>
            <person name="Cuomo C.A."/>
            <person name="Gueldener U."/>
            <person name="Xu J.-R."/>
            <person name="Trail F."/>
            <person name="Turgeon B.G."/>
            <person name="Di Pietro A."/>
            <person name="Walton J.D."/>
            <person name="Ma L.-J."/>
            <person name="Baker S.E."/>
            <person name="Rep M."/>
            <person name="Adam G."/>
            <person name="Antoniw J."/>
            <person name="Baldwin T."/>
            <person name="Calvo S.E."/>
            <person name="Chang Y.-L."/>
            <person name="DeCaprio D."/>
            <person name="Gale L.R."/>
            <person name="Gnerre S."/>
            <person name="Goswami R.S."/>
            <person name="Hammond-Kosack K."/>
            <person name="Harris L.J."/>
            <person name="Hilburn K."/>
            <person name="Kennell J.C."/>
            <person name="Kroken S."/>
            <person name="Magnuson J.K."/>
            <person name="Mannhaupt G."/>
            <person name="Mauceli E.W."/>
            <person name="Mewes H.-W."/>
            <person name="Mitterbauer R."/>
            <person name="Muehlbauer G."/>
            <person name="Muensterkoetter M."/>
            <person name="Nelson D."/>
            <person name="O'Donnell K."/>
            <person name="Ouellet T."/>
            <person name="Qi W."/>
            <person name="Quesneville H."/>
            <person name="Roncero M.I.G."/>
            <person name="Seong K.-Y."/>
            <person name="Tetko I.V."/>
            <person name="Urban M."/>
            <person name="Waalwijk C."/>
            <person name="Ward T.J."/>
            <person name="Yao J."/>
            <person name="Birren B.W."/>
            <person name="Kistler H.C."/>
        </authorList>
    </citation>
    <scope>NUCLEOTIDE SEQUENCE [LARGE SCALE GENOMIC DNA]</scope>
    <source>
        <strain evidence="3">ATCC MYA-4620 / CBS 123657 / FGSC 9075 / NRRL 31084 / PH-1</strain>
        <strain evidence="2">PH-1 / ATCC MYA-4620 / FGSC 9075 / NRRL 31084</strain>
    </source>
</reference>
<sequence length="626" mass="70712">MDGLSENSTLLSAVLVADFIDRVAERWLYLLITGLTIWLYHSLVGSPDVWLTLSFIAWKHSAVTILLRYIDLDQLSLITLIAVVACFFGYNVLQRLVPDTNSGQTGDPRRMLAPCRITHSRLFPKKHSFCYPYLAVGVPVNFAENSDGMISINGPTSTWMSGLFRPKAWFSIDATHHFQRQSLHTRLRGKLDAYLESEDVDPSQYPHAYLVTSPPLLGFGYSPVSIWFLYSNDKIFSAIVVEMHNIFGERHSYFAARNFEAEAKHIQDGNSDNQKLQSPQIKATVQKEFHVSPFNSRKGSYSVLASDPLGPDMCGSRGLDITLNLFSSKGQSKLMAKLVSEKKAIDPRDMSVAQKAGFILTWFWPTVATLPRFIKESVVLLCRHNLHFWYRPEPRKNSIGRPSSDVEKVLERVFRAYLRNLVERSPTPVVVRYTPSGDAEVSEEVLRSPLATDSSESANEIKIQILTPVFYSRFVHYAHDSEAVFCELAESCTFWTDKPEQLTNIFLKNGSPSLHASSIVEYAWFQLIKSMRRRPRKIERPLTSVDKSSPPTTGIDIRGFRISSMDAFVLGQENAKAKRAYRKAVLRVFLADRITFGSTALLGMMELLGRAGILWTLAFLIARGFS</sequence>